<keyword evidence="2" id="KW-0067">ATP-binding</keyword>
<dbReference type="InterPro" id="IPR036597">
    <property type="entry name" value="Fido-like_dom_sf"/>
</dbReference>
<evidence type="ECO:0000313" key="4">
    <source>
        <dbReference type="EMBL" id="PKZ40880.1"/>
    </source>
</evidence>
<keyword evidence="5" id="KW-1185">Reference proteome</keyword>
<dbReference type="SUPFAM" id="SSF140931">
    <property type="entry name" value="Fic-like"/>
    <property type="match status" value="1"/>
</dbReference>
<dbReference type="EMBL" id="PKIZ01000025">
    <property type="protein sequence ID" value="PKZ40880.1"/>
    <property type="molecule type" value="Genomic_DNA"/>
</dbReference>
<organism evidence="4 5">
    <name type="scientific">Kytococcus schroeteri</name>
    <dbReference type="NCBI Taxonomy" id="138300"/>
    <lineage>
        <taxon>Bacteria</taxon>
        <taxon>Bacillati</taxon>
        <taxon>Actinomycetota</taxon>
        <taxon>Actinomycetes</taxon>
        <taxon>Micrococcales</taxon>
        <taxon>Kytococcaceae</taxon>
        <taxon>Kytococcus</taxon>
    </lineage>
</organism>
<comment type="caution">
    <text evidence="4">The sequence shown here is derived from an EMBL/GenBank/DDBJ whole genome shotgun (WGS) entry which is preliminary data.</text>
</comment>
<dbReference type="GO" id="GO:0005524">
    <property type="term" value="F:ATP binding"/>
    <property type="evidence" value="ECO:0007669"/>
    <property type="project" value="UniProtKB-KW"/>
</dbReference>
<dbReference type="Gene3D" id="1.10.3290.10">
    <property type="entry name" value="Fido-like domain"/>
    <property type="match status" value="1"/>
</dbReference>
<evidence type="ECO:0000256" key="1">
    <source>
        <dbReference type="PIRSR" id="PIRSR640198-1"/>
    </source>
</evidence>
<dbReference type="InterPro" id="IPR040198">
    <property type="entry name" value="Fido_containing"/>
</dbReference>
<evidence type="ECO:0000256" key="2">
    <source>
        <dbReference type="PIRSR" id="PIRSR640198-2"/>
    </source>
</evidence>
<dbReference type="AlphaFoldDB" id="A0A2I1P8E6"/>
<sequence>MASDHGPLAPGQWPAVTHEEHPWDLHPVTGLSRQDTWRVGRPYRAAVPPRIATLDLRVSPAAAALAEEAAAAVSAFDAEHGGAVAPYAAILLRSESASSSEIEHLSASARKVAEAQVNGSGTEHAVMIVGNVAAMEAALRLSDRLDPEAVLAMHRELMRTSDPDIAGRYRDDQVWIGGSARLGAGSPHDADFVPPVADRVPGLVTDVMAFAARVDLPAVAQAAVAHAQFETIHPFSDGNGRTGRALLQAMLRAHRLTRSASVPLSSGLLSDPNRYFDALTAYREGEVDPIVECVARASLVGVQNGRALVADLQAVRALWAELLTGLRADAGARRLADKLFQQPVVSAPMARELLQISANEHRHLDALVERGILKTSQDHKTRNRTWRADHVLKALDDYAARAGRRRRG</sequence>
<dbReference type="OrthoDB" id="9813719at2"/>
<dbReference type="InterPro" id="IPR003812">
    <property type="entry name" value="Fido"/>
</dbReference>
<name>A0A2I1P8E6_9MICO</name>
<dbReference type="PROSITE" id="PS51459">
    <property type="entry name" value="FIDO"/>
    <property type="match status" value="1"/>
</dbReference>
<dbReference type="PANTHER" id="PTHR13504">
    <property type="entry name" value="FIDO DOMAIN-CONTAINING PROTEIN DDB_G0283145"/>
    <property type="match status" value="1"/>
</dbReference>
<evidence type="ECO:0000313" key="5">
    <source>
        <dbReference type="Proteomes" id="UP000234206"/>
    </source>
</evidence>
<accession>A0A2I1P8E6</accession>
<dbReference type="Proteomes" id="UP000234206">
    <property type="component" value="Unassembled WGS sequence"/>
</dbReference>
<feature type="binding site" evidence="2">
    <location>
        <begin position="237"/>
        <end position="244"/>
    </location>
    <ligand>
        <name>ATP</name>
        <dbReference type="ChEBI" id="CHEBI:30616"/>
    </ligand>
</feature>
<feature type="domain" description="Fido" evidence="3">
    <location>
        <begin position="145"/>
        <end position="296"/>
    </location>
</feature>
<reference evidence="4 5" key="1">
    <citation type="submission" date="2017-12" db="EMBL/GenBank/DDBJ databases">
        <title>Phylogenetic diversity of female urinary microbiome.</title>
        <authorList>
            <person name="Thomas-White K."/>
            <person name="Wolfe A.J."/>
        </authorList>
    </citation>
    <scope>NUCLEOTIDE SEQUENCE [LARGE SCALE GENOMIC DNA]</scope>
    <source>
        <strain evidence="4 5">UMB1298</strain>
    </source>
</reference>
<evidence type="ECO:0000259" key="3">
    <source>
        <dbReference type="PROSITE" id="PS51459"/>
    </source>
</evidence>
<proteinExistence type="predicted"/>
<dbReference type="PANTHER" id="PTHR13504:SF38">
    <property type="entry name" value="FIDO DOMAIN-CONTAINING PROTEIN"/>
    <property type="match status" value="1"/>
</dbReference>
<keyword evidence="2" id="KW-0547">Nucleotide-binding</keyword>
<gene>
    <name evidence="4" type="ORF">CYJ76_10695</name>
</gene>
<feature type="active site" evidence="1">
    <location>
        <position position="233"/>
    </location>
</feature>
<dbReference type="Pfam" id="PF02661">
    <property type="entry name" value="Fic"/>
    <property type="match status" value="1"/>
</dbReference>
<protein>
    <submittedName>
        <fullName evidence="4">Cell filamentation protein Fic</fullName>
    </submittedName>
</protein>